<protein>
    <recommendedName>
        <fullName evidence="2 6">Superoxide dismutase</fullName>
        <ecNumber evidence="2 6">1.15.1.1</ecNumber>
    </recommendedName>
</protein>
<feature type="binding site" evidence="5">
    <location>
        <position position="30"/>
    </location>
    <ligand>
        <name>Mn(2+)</name>
        <dbReference type="ChEBI" id="CHEBI:29035"/>
    </ligand>
</feature>
<comment type="caution">
    <text evidence="9">The sequence shown here is derived from an EMBL/GenBank/DDBJ whole genome shotgun (WGS) entry which is preliminary data.</text>
</comment>
<dbReference type="InterPro" id="IPR019831">
    <property type="entry name" value="Mn/Fe_SOD_N"/>
</dbReference>
<evidence type="ECO:0000256" key="6">
    <source>
        <dbReference type="RuleBase" id="RU000414"/>
    </source>
</evidence>
<feature type="binding site" evidence="5">
    <location>
        <position position="78"/>
    </location>
    <ligand>
        <name>Mn(2+)</name>
        <dbReference type="ChEBI" id="CHEBI:29035"/>
    </ligand>
</feature>
<sequence length="203" mass="23023">MIEKNYTLPDLPYAYDALEPVISKEIMTLHHDKHHKGYVDKANELLQKLADARKSGGKVDIGSTAKKLSFNIDGHRLHTLFWTNLTPVSEKKEPSHELLSAIEAEFGDLEQFKPEFTEAATTIEGSGWATLAVDPETGRLIISQVGNHNLAHTLGPILLVSDMWEHAFYLDYKSDKKTYASKFWDIVNWQEVSVRFDAARKLK</sequence>
<dbReference type="InterPro" id="IPR036324">
    <property type="entry name" value="Mn/Fe_SOD_N_sf"/>
</dbReference>
<evidence type="ECO:0000256" key="2">
    <source>
        <dbReference type="ARBA" id="ARBA00012682"/>
    </source>
</evidence>
<dbReference type="Pfam" id="PF00081">
    <property type="entry name" value="Sod_Fe_N"/>
    <property type="match status" value="1"/>
</dbReference>
<evidence type="ECO:0000256" key="4">
    <source>
        <dbReference type="ARBA" id="ARBA00023002"/>
    </source>
</evidence>
<organism evidence="9 10">
    <name type="scientific">Candidatus Berkelbacteria bacterium CG10_big_fil_rev_8_21_14_0_10_43_13</name>
    <dbReference type="NCBI Taxonomy" id="1974514"/>
    <lineage>
        <taxon>Bacteria</taxon>
        <taxon>Candidatus Berkelbacteria</taxon>
    </lineage>
</organism>
<dbReference type="AlphaFoldDB" id="A0A2H0W5U3"/>
<dbReference type="Gene3D" id="1.10.287.990">
    <property type="entry name" value="Fe,Mn superoxide dismutase (SOD) domain"/>
    <property type="match status" value="1"/>
</dbReference>
<evidence type="ECO:0000256" key="3">
    <source>
        <dbReference type="ARBA" id="ARBA00022723"/>
    </source>
</evidence>
<comment type="catalytic activity">
    <reaction evidence="6">
        <text>2 superoxide + 2 H(+) = H2O2 + O2</text>
        <dbReference type="Rhea" id="RHEA:20696"/>
        <dbReference type="ChEBI" id="CHEBI:15378"/>
        <dbReference type="ChEBI" id="CHEBI:15379"/>
        <dbReference type="ChEBI" id="CHEBI:16240"/>
        <dbReference type="ChEBI" id="CHEBI:18421"/>
        <dbReference type="EC" id="1.15.1.1"/>
    </reaction>
</comment>
<gene>
    <name evidence="9" type="ORF">COT78_03495</name>
</gene>
<keyword evidence="3 5" id="KW-0479">Metal-binding</keyword>
<comment type="similarity">
    <text evidence="1 6">Belongs to the iron/manganese superoxide dismutase family.</text>
</comment>
<dbReference type="PANTHER" id="PTHR11404:SF6">
    <property type="entry name" value="SUPEROXIDE DISMUTASE [MN], MITOCHONDRIAL"/>
    <property type="match status" value="1"/>
</dbReference>
<evidence type="ECO:0000256" key="1">
    <source>
        <dbReference type="ARBA" id="ARBA00008714"/>
    </source>
</evidence>
<accession>A0A2H0W5U3</accession>
<feature type="binding site" evidence="5">
    <location>
        <position position="166"/>
    </location>
    <ligand>
        <name>Mn(2+)</name>
        <dbReference type="ChEBI" id="CHEBI:29035"/>
    </ligand>
</feature>
<feature type="domain" description="Manganese/iron superoxide dismutase C-terminal" evidence="8">
    <location>
        <begin position="94"/>
        <end position="193"/>
    </location>
</feature>
<evidence type="ECO:0000313" key="9">
    <source>
        <dbReference type="EMBL" id="PIS07446.1"/>
    </source>
</evidence>
<dbReference type="SUPFAM" id="SSF54719">
    <property type="entry name" value="Fe,Mn superoxide dismutase (SOD), C-terminal domain"/>
    <property type="match status" value="1"/>
</dbReference>
<dbReference type="EC" id="1.15.1.1" evidence="2 6"/>
<name>A0A2H0W5U3_9BACT</name>
<dbReference type="InterPro" id="IPR019832">
    <property type="entry name" value="Mn/Fe_SOD_C"/>
</dbReference>
<dbReference type="EMBL" id="PEZW01000023">
    <property type="protein sequence ID" value="PIS07446.1"/>
    <property type="molecule type" value="Genomic_DNA"/>
</dbReference>
<dbReference type="Gene3D" id="3.55.40.20">
    <property type="entry name" value="Iron/manganese superoxide dismutase, C-terminal domain"/>
    <property type="match status" value="1"/>
</dbReference>
<dbReference type="PROSITE" id="PS00088">
    <property type="entry name" value="SOD_MN"/>
    <property type="match status" value="1"/>
</dbReference>
<evidence type="ECO:0000259" key="8">
    <source>
        <dbReference type="Pfam" id="PF02777"/>
    </source>
</evidence>
<feature type="binding site" evidence="5">
    <location>
        <position position="162"/>
    </location>
    <ligand>
        <name>Mn(2+)</name>
        <dbReference type="ChEBI" id="CHEBI:29035"/>
    </ligand>
</feature>
<dbReference type="PRINTS" id="PR01703">
    <property type="entry name" value="MNSODISMTASE"/>
</dbReference>
<comment type="function">
    <text evidence="6">Destroys radicals which are normally produced within the cells and which are toxic to biological systems.</text>
</comment>
<dbReference type="InterPro" id="IPR001189">
    <property type="entry name" value="Mn/Fe_SOD"/>
</dbReference>
<proteinExistence type="inferred from homology"/>
<reference evidence="10" key="1">
    <citation type="submission" date="2017-09" db="EMBL/GenBank/DDBJ databases">
        <title>Depth-based differentiation of microbial function through sediment-hosted aquifers and enrichment of novel symbionts in the deep terrestrial subsurface.</title>
        <authorList>
            <person name="Probst A.J."/>
            <person name="Ladd B."/>
            <person name="Jarett J.K."/>
            <person name="Geller-Mcgrath D.E."/>
            <person name="Sieber C.M.K."/>
            <person name="Emerson J.B."/>
            <person name="Anantharaman K."/>
            <person name="Thomas B.C."/>
            <person name="Malmstrom R."/>
            <person name="Stieglmeier M."/>
            <person name="Klingl A."/>
            <person name="Woyke T."/>
            <person name="Ryan C.M."/>
            <person name="Banfield J.F."/>
        </authorList>
    </citation>
    <scope>NUCLEOTIDE SEQUENCE [LARGE SCALE GENOMIC DNA]</scope>
</reference>
<dbReference type="GO" id="GO:0046872">
    <property type="term" value="F:metal ion binding"/>
    <property type="evidence" value="ECO:0007669"/>
    <property type="project" value="UniProtKB-KW"/>
</dbReference>
<dbReference type="PIRSF" id="PIRSF000349">
    <property type="entry name" value="SODismutase"/>
    <property type="match status" value="1"/>
</dbReference>
<dbReference type="InterPro" id="IPR019833">
    <property type="entry name" value="Mn/Fe_SOD_BS"/>
</dbReference>
<dbReference type="Pfam" id="PF02777">
    <property type="entry name" value="Sod_Fe_C"/>
    <property type="match status" value="1"/>
</dbReference>
<evidence type="ECO:0000256" key="5">
    <source>
        <dbReference type="PIRSR" id="PIRSR000349-1"/>
    </source>
</evidence>
<dbReference type="GO" id="GO:0004784">
    <property type="term" value="F:superoxide dismutase activity"/>
    <property type="evidence" value="ECO:0007669"/>
    <property type="project" value="UniProtKB-EC"/>
</dbReference>
<dbReference type="FunFam" id="1.10.287.990:FF:000001">
    <property type="entry name" value="Superoxide dismutase"/>
    <property type="match status" value="1"/>
</dbReference>
<evidence type="ECO:0000259" key="7">
    <source>
        <dbReference type="Pfam" id="PF00081"/>
    </source>
</evidence>
<dbReference type="Proteomes" id="UP000231382">
    <property type="component" value="Unassembled WGS sequence"/>
</dbReference>
<dbReference type="FunFam" id="3.55.40.20:FF:000004">
    <property type="entry name" value="Superoxide dismutase [Fe]"/>
    <property type="match status" value="1"/>
</dbReference>
<dbReference type="SUPFAM" id="SSF46609">
    <property type="entry name" value="Fe,Mn superoxide dismutase (SOD), N-terminal domain"/>
    <property type="match status" value="1"/>
</dbReference>
<feature type="domain" description="Manganese/iron superoxide dismutase N-terminal" evidence="7">
    <location>
        <begin position="5"/>
        <end position="85"/>
    </location>
</feature>
<evidence type="ECO:0000313" key="10">
    <source>
        <dbReference type="Proteomes" id="UP000231382"/>
    </source>
</evidence>
<dbReference type="PANTHER" id="PTHR11404">
    <property type="entry name" value="SUPEROXIDE DISMUTASE 2"/>
    <property type="match status" value="1"/>
</dbReference>
<dbReference type="InterPro" id="IPR050265">
    <property type="entry name" value="Fe/Mn_Superoxide_Dismutase"/>
</dbReference>
<dbReference type="InterPro" id="IPR036314">
    <property type="entry name" value="SOD_C_sf"/>
</dbReference>
<keyword evidence="4 6" id="KW-0560">Oxidoreductase</keyword>